<evidence type="ECO:0000313" key="6">
    <source>
        <dbReference type="Proteomes" id="UP000003779"/>
    </source>
</evidence>
<feature type="binding site" evidence="1">
    <location>
        <position position="258"/>
    </location>
    <ligand>
        <name>Mg(2+)</name>
        <dbReference type="ChEBI" id="CHEBI:18420"/>
        <label>3</label>
    </ligand>
</feature>
<feature type="binding site" evidence="1">
    <location>
        <position position="78"/>
    </location>
    <ligand>
        <name>Mg(2+)</name>
        <dbReference type="ChEBI" id="CHEBI:18420"/>
        <label>3</label>
    </ligand>
</feature>
<dbReference type="GO" id="GO:0000287">
    <property type="term" value="F:magnesium ion binding"/>
    <property type="evidence" value="ECO:0007669"/>
    <property type="project" value="UniProtKB-UniRule"/>
</dbReference>
<dbReference type="EMBL" id="CP003788">
    <property type="protein sequence ID" value="AFR10462.1"/>
    <property type="molecule type" value="Genomic_DNA"/>
</dbReference>
<dbReference type="Pfam" id="PF02769">
    <property type="entry name" value="AIRS_C"/>
    <property type="match status" value="1"/>
</dbReference>
<dbReference type="Pfam" id="PF00586">
    <property type="entry name" value="AIRS"/>
    <property type="match status" value="1"/>
</dbReference>
<dbReference type="CDD" id="cd02194">
    <property type="entry name" value="ThiL"/>
    <property type="match status" value="1"/>
</dbReference>
<comment type="similarity">
    <text evidence="1">Belongs to the thiamine-monophosphate kinase family.</text>
</comment>
<dbReference type="GO" id="GO:0005524">
    <property type="term" value="F:ATP binding"/>
    <property type="evidence" value="ECO:0007669"/>
    <property type="project" value="UniProtKB-UniRule"/>
</dbReference>
<feature type="binding site" evidence="1">
    <location>
        <position position="318"/>
    </location>
    <ligand>
        <name>substrate</name>
    </ligand>
</feature>
<dbReference type="NCBIfam" id="TIGR01379">
    <property type="entry name" value="thiL"/>
    <property type="match status" value="1"/>
</dbReference>
<dbReference type="GO" id="GO:0009229">
    <property type="term" value="P:thiamine diphosphate biosynthetic process"/>
    <property type="evidence" value="ECO:0007669"/>
    <property type="project" value="UniProtKB-UniRule"/>
</dbReference>
<feature type="binding site" evidence="1">
    <location>
        <position position="123"/>
    </location>
    <ligand>
        <name>Mg(2+)</name>
        <dbReference type="ChEBI" id="CHEBI:18420"/>
        <label>3</label>
    </ligand>
</feature>
<dbReference type="PANTHER" id="PTHR30270">
    <property type="entry name" value="THIAMINE-MONOPHOSPHATE KINASE"/>
    <property type="match status" value="1"/>
</dbReference>
<keyword evidence="1" id="KW-0547">Nucleotide-binding</keyword>
<gene>
    <name evidence="1 5" type="primary">thiL</name>
    <name evidence="5" type="ordered locus">B005_3045</name>
</gene>
<dbReference type="STRING" id="1205910.B005_3045"/>
<feature type="binding site" evidence="1">
    <location>
        <position position="94"/>
    </location>
    <ligand>
        <name>Mg(2+)</name>
        <dbReference type="ChEBI" id="CHEBI:18420"/>
        <label>2</label>
    </ligand>
</feature>
<feature type="binding site" evidence="1">
    <location>
        <position position="93"/>
    </location>
    <ligand>
        <name>Mg(2+)</name>
        <dbReference type="ChEBI" id="CHEBI:18420"/>
        <label>1</label>
    </ligand>
</feature>
<feature type="region of interest" description="Disordered" evidence="2">
    <location>
        <begin position="1"/>
        <end position="33"/>
    </location>
</feature>
<dbReference type="AlphaFoldDB" id="J7LIH1"/>
<dbReference type="InterPro" id="IPR006283">
    <property type="entry name" value="ThiL-like"/>
</dbReference>
<feature type="compositionally biased region" description="Basic and acidic residues" evidence="2">
    <location>
        <begin position="16"/>
        <end position="33"/>
    </location>
</feature>
<feature type="binding site" evidence="1">
    <location>
        <position position="261"/>
    </location>
    <ligand>
        <name>Mg(2+)</name>
        <dbReference type="ChEBI" id="CHEBI:18420"/>
        <label>5</label>
    </ligand>
</feature>
<feature type="binding site" evidence="1">
    <location>
        <position position="92"/>
    </location>
    <ligand>
        <name>Mg(2+)</name>
        <dbReference type="ChEBI" id="CHEBI:18420"/>
        <label>4</label>
    </ligand>
</feature>
<keyword evidence="1 5" id="KW-0418">Kinase</keyword>
<protein>
    <recommendedName>
        <fullName evidence="1">Thiamine-monophosphate kinase</fullName>
        <shortName evidence="1">TMP kinase</shortName>
        <shortName evidence="1">Thiamine-phosphate kinase</shortName>
        <ecNumber evidence="1">2.7.4.16</ecNumber>
    </recommendedName>
</protein>
<comment type="function">
    <text evidence="1">Catalyzes the ATP-dependent phosphorylation of thiamine-monophosphate (TMP) to form thiamine-pyrophosphate (TPP), the active form of vitamin B1.</text>
</comment>
<dbReference type="Gene3D" id="3.90.650.10">
    <property type="entry name" value="PurM-like C-terminal domain"/>
    <property type="match status" value="1"/>
</dbReference>
<dbReference type="Proteomes" id="UP000003779">
    <property type="component" value="Chromosome"/>
</dbReference>
<evidence type="ECO:0000313" key="5">
    <source>
        <dbReference type="EMBL" id="AFR10462.1"/>
    </source>
</evidence>
<dbReference type="SUPFAM" id="SSF56042">
    <property type="entry name" value="PurM C-terminal domain-like"/>
    <property type="match status" value="1"/>
</dbReference>
<keyword evidence="1" id="KW-0479">Metal-binding</keyword>
<dbReference type="InterPro" id="IPR036676">
    <property type="entry name" value="PurM-like_C_sf"/>
</dbReference>
<organism evidence="5 6">
    <name type="scientific">Nocardiopsis alba (strain ATCC BAA-2165 / BE74)</name>
    <dbReference type="NCBI Taxonomy" id="1205910"/>
    <lineage>
        <taxon>Bacteria</taxon>
        <taxon>Bacillati</taxon>
        <taxon>Actinomycetota</taxon>
        <taxon>Actinomycetes</taxon>
        <taxon>Streptosporangiales</taxon>
        <taxon>Nocardiopsidaceae</taxon>
        <taxon>Nocardiopsis</taxon>
    </lineage>
</organism>
<proteinExistence type="inferred from homology"/>
<feature type="binding site" evidence="1">
    <location>
        <position position="260"/>
    </location>
    <ligand>
        <name>ATP</name>
        <dbReference type="ChEBI" id="CHEBI:30616"/>
    </ligand>
</feature>
<dbReference type="HAMAP" id="MF_02128">
    <property type="entry name" value="TMP_kinase"/>
    <property type="match status" value="1"/>
</dbReference>
<accession>J7LIH1</accession>
<comment type="catalytic activity">
    <reaction evidence="1">
        <text>thiamine phosphate + ATP = thiamine diphosphate + ADP</text>
        <dbReference type="Rhea" id="RHEA:15913"/>
        <dbReference type="ChEBI" id="CHEBI:30616"/>
        <dbReference type="ChEBI" id="CHEBI:37575"/>
        <dbReference type="ChEBI" id="CHEBI:58937"/>
        <dbReference type="ChEBI" id="CHEBI:456216"/>
        <dbReference type="EC" id="2.7.4.16"/>
    </reaction>
</comment>
<reference evidence="6" key="2">
    <citation type="submission" date="2012-08" db="EMBL/GenBank/DDBJ databases">
        <title>Whole-genome sequence of Nocardiopsis alba strain ATCC BAA-2165 associated with honeybees.</title>
        <authorList>
            <person name="Qiao J."/>
            <person name="Chen L."/>
            <person name="Li Y."/>
            <person name="Wang J."/>
            <person name="Zhang W."/>
            <person name="Chen S."/>
        </authorList>
    </citation>
    <scope>NUCLEOTIDE SEQUENCE [LARGE SCALE GENOMIC DNA]</scope>
    <source>
        <strain evidence="6">ATCC BAA-2165 / BE74</strain>
    </source>
</reference>
<dbReference type="KEGG" id="nal:B005_3045"/>
<feature type="binding site" evidence="1">
    <location>
        <position position="123"/>
    </location>
    <ligand>
        <name>Mg(2+)</name>
        <dbReference type="ChEBI" id="CHEBI:18420"/>
        <label>2</label>
    </ligand>
</feature>
<dbReference type="InterPro" id="IPR016188">
    <property type="entry name" value="PurM-like_N"/>
</dbReference>
<feature type="domain" description="PurM-like C-terminal" evidence="4">
    <location>
        <begin position="201"/>
        <end position="288"/>
    </location>
</feature>
<feature type="binding site" evidence="1">
    <location>
        <position position="196"/>
    </location>
    <ligand>
        <name>ATP</name>
        <dbReference type="ChEBI" id="CHEBI:30616"/>
    </ligand>
</feature>
<feature type="domain" description="PurM-like N-terminal" evidence="3">
    <location>
        <begin position="76"/>
        <end position="186"/>
    </location>
</feature>
<dbReference type="NCBIfam" id="NF004351">
    <property type="entry name" value="PRK05731.1-4"/>
    <property type="match status" value="1"/>
</dbReference>
<dbReference type="eggNOG" id="COG0611">
    <property type="taxonomic scope" value="Bacteria"/>
</dbReference>
<reference evidence="5 6" key="1">
    <citation type="journal article" date="2012" name="J. Bacteriol.">
        <title>Whole-Genome Sequence of Nocardiopsis alba Strain ATCC BAA-2165, Associated with Honeybees.</title>
        <authorList>
            <person name="Qiao J."/>
            <person name="Chen L."/>
            <person name="Li Y."/>
            <person name="Wang J."/>
            <person name="Zhang W."/>
            <person name="Chen S."/>
        </authorList>
    </citation>
    <scope>NUCLEOTIDE SEQUENCE [LARGE SCALE GENOMIC DNA]</scope>
    <source>
        <strain evidence="6">ATCC BAA-2165 / BE74</strain>
    </source>
</reference>
<keyword evidence="1 5" id="KW-0808">Transferase</keyword>
<name>J7LIH1_NOCAA</name>
<comment type="caution">
    <text evidence="1">Lacks conserved residue(s) required for the propagation of feature annotation.</text>
</comment>
<dbReference type="InterPro" id="IPR010918">
    <property type="entry name" value="PurM-like_C_dom"/>
</dbReference>
<dbReference type="GO" id="GO:0009030">
    <property type="term" value="F:thiamine-phosphate kinase activity"/>
    <property type="evidence" value="ECO:0007669"/>
    <property type="project" value="UniProtKB-UniRule"/>
</dbReference>
<keyword evidence="1" id="KW-0784">Thiamine biosynthesis</keyword>
<dbReference type="Gene3D" id="3.30.1330.10">
    <property type="entry name" value="PurM-like, N-terminal domain"/>
    <property type="match status" value="1"/>
</dbReference>
<dbReference type="EC" id="2.7.4.16" evidence="1"/>
<feature type="binding site" evidence="1">
    <location>
        <position position="123"/>
    </location>
    <ligand>
        <name>Mg(2+)</name>
        <dbReference type="ChEBI" id="CHEBI:18420"/>
        <label>4</label>
    </ligand>
</feature>
<feature type="binding site" evidence="1">
    <location>
        <position position="94"/>
    </location>
    <ligand>
        <name>Mg(2+)</name>
        <dbReference type="ChEBI" id="CHEBI:18420"/>
        <label>1</label>
    </ligand>
</feature>
<dbReference type="GO" id="GO:0009228">
    <property type="term" value="P:thiamine biosynthetic process"/>
    <property type="evidence" value="ECO:0007669"/>
    <property type="project" value="UniProtKB-KW"/>
</dbReference>
<evidence type="ECO:0000256" key="2">
    <source>
        <dbReference type="SAM" id="MobiDB-lite"/>
    </source>
</evidence>
<feature type="binding site" evidence="1">
    <location>
        <position position="78"/>
    </location>
    <ligand>
        <name>Mg(2+)</name>
        <dbReference type="ChEBI" id="CHEBI:18420"/>
        <label>4</label>
    </ligand>
</feature>
<evidence type="ECO:0000259" key="3">
    <source>
        <dbReference type="Pfam" id="PF00586"/>
    </source>
</evidence>
<feature type="binding site" evidence="1">
    <location>
        <position position="368"/>
    </location>
    <ligand>
        <name>substrate</name>
    </ligand>
</feature>
<dbReference type="InterPro" id="IPR036921">
    <property type="entry name" value="PurM-like_N_sf"/>
</dbReference>
<keyword evidence="1" id="KW-0067">ATP-binding</keyword>
<evidence type="ECO:0000256" key="1">
    <source>
        <dbReference type="HAMAP-Rule" id="MF_02128"/>
    </source>
</evidence>
<feature type="binding site" evidence="1">
    <location>
        <begin position="170"/>
        <end position="171"/>
    </location>
    <ligand>
        <name>ATP</name>
        <dbReference type="ChEBI" id="CHEBI:30616"/>
    </ligand>
</feature>
<comment type="pathway">
    <text evidence="1">Cofactor biosynthesis; thiamine diphosphate biosynthesis; thiamine diphosphate from thiamine phosphate: step 1/1.</text>
</comment>
<dbReference type="UniPathway" id="UPA00060">
    <property type="reaction ID" value="UER00142"/>
</dbReference>
<dbReference type="PANTHER" id="PTHR30270:SF0">
    <property type="entry name" value="THIAMINE-MONOPHOSPHATE KINASE"/>
    <property type="match status" value="1"/>
</dbReference>
<keyword evidence="1" id="KW-0460">Magnesium</keyword>
<dbReference type="HOGENOM" id="CLU_046964_0_1_11"/>
<dbReference type="SUPFAM" id="SSF55326">
    <property type="entry name" value="PurM N-terminal domain-like"/>
    <property type="match status" value="1"/>
</dbReference>
<feature type="binding site" evidence="1">
    <location>
        <position position="101"/>
    </location>
    <ligand>
        <name>substrate</name>
    </ligand>
</feature>
<feature type="binding site" evidence="1">
    <location>
        <position position="171"/>
    </location>
    <ligand>
        <name>Mg(2+)</name>
        <dbReference type="ChEBI" id="CHEBI:18420"/>
        <label>1</label>
    </ligand>
</feature>
<sequence length="374" mass="38874">MSRERTPSGSGTAEDDGGRTRGPDSVPDRGVRTTVPERHRTLICVMTTIEGLGEFALITRVTSQFPRTADVILGPGDDAAVVASPDGRTVASTDLLVEGRHFKREWSTARDVGHRAVAQNYADIMAMGARPTGMLIGFAAPPDLPVVWAEEFTAGARDECALAGGAVVGGDMVGSDVLTIAVTALGDLEGRSPVRRDGAGPGEIVAYTGHLGLSAAGLALLDQGLEGPGECLDEHRRPSPPYTAGPEAARLGATAMLDVSDGLLQDLGHIAASSGVAIDLESEAFSPEPALLEAVRVLGAPEGKALDAARRLMLSGGEDHALAAVFPSEVELPDHWRRVGATRSLPEGARSGDVRVTVDGTVMDGGGWDHFRRG</sequence>
<comment type="miscellaneous">
    <text evidence="1">Reaction mechanism of ThiL seems to utilize a direct, inline transfer of the gamma-phosphate of ATP to TMP rather than a phosphorylated enzyme intermediate.</text>
</comment>
<evidence type="ECO:0000259" key="4">
    <source>
        <dbReference type="Pfam" id="PF02769"/>
    </source>
</evidence>
<dbReference type="PATRIC" id="fig|1205910.3.peg.2875"/>